<evidence type="ECO:0000256" key="5">
    <source>
        <dbReference type="ARBA" id="ARBA00049244"/>
    </source>
</evidence>
<feature type="domain" description="DNA-directed DNA polymerase family A palm" evidence="7">
    <location>
        <begin position="676"/>
        <end position="906"/>
    </location>
</feature>
<keyword evidence="9" id="KW-1185">Reference proteome</keyword>
<dbReference type="EC" id="2.7.7.7" evidence="3"/>
<feature type="coiled-coil region" evidence="6">
    <location>
        <begin position="634"/>
        <end position="661"/>
    </location>
</feature>
<dbReference type="InterPro" id="IPR002298">
    <property type="entry name" value="DNA_polymerase_A"/>
</dbReference>
<dbReference type="SUPFAM" id="SSF56672">
    <property type="entry name" value="DNA/RNA polymerases"/>
    <property type="match status" value="2"/>
</dbReference>
<keyword evidence="6" id="KW-0175">Coiled coil</keyword>
<dbReference type="InterPro" id="IPR036397">
    <property type="entry name" value="RNaseH_sf"/>
</dbReference>
<dbReference type="Gene3D" id="1.10.150.20">
    <property type="entry name" value="5' to 3' exonuclease, C-terminal subdomain"/>
    <property type="match status" value="1"/>
</dbReference>
<dbReference type="GO" id="GO:0006302">
    <property type="term" value="P:double-strand break repair"/>
    <property type="evidence" value="ECO:0007669"/>
    <property type="project" value="TreeGrafter"/>
</dbReference>
<evidence type="ECO:0000259" key="7">
    <source>
        <dbReference type="SMART" id="SM00482"/>
    </source>
</evidence>
<dbReference type="InterPro" id="IPR043502">
    <property type="entry name" value="DNA/RNA_pol_sf"/>
</dbReference>
<comment type="catalytic activity">
    <reaction evidence="5">
        <text>DNA(n) + a 2'-deoxyribonucleoside 5'-triphosphate = DNA(n+1) + diphosphate</text>
        <dbReference type="Rhea" id="RHEA:22508"/>
        <dbReference type="Rhea" id="RHEA-COMP:17339"/>
        <dbReference type="Rhea" id="RHEA-COMP:17340"/>
        <dbReference type="ChEBI" id="CHEBI:33019"/>
        <dbReference type="ChEBI" id="CHEBI:61560"/>
        <dbReference type="ChEBI" id="CHEBI:173112"/>
        <dbReference type="EC" id="2.7.7.7"/>
    </reaction>
</comment>
<dbReference type="SMART" id="SM00482">
    <property type="entry name" value="POLAc"/>
    <property type="match status" value="1"/>
</dbReference>
<accession>A0A2R5F865</accession>
<keyword evidence="4" id="KW-0235">DNA replication</keyword>
<dbReference type="InterPro" id="IPR012337">
    <property type="entry name" value="RNaseH-like_sf"/>
</dbReference>
<dbReference type="PANTHER" id="PTHR10133:SF27">
    <property type="entry name" value="DNA POLYMERASE NU"/>
    <property type="match status" value="1"/>
</dbReference>
<dbReference type="InterPro" id="IPR001098">
    <property type="entry name" value="DNA-dir_DNA_pol_A_palm_dom"/>
</dbReference>
<reference evidence="8 9" key="1">
    <citation type="journal article" date="2018" name="Environ. Microbiol.">
        <title>Isolation and genomic characterization of Novimethylophilus kurashikiensis gen. nov. sp. nov., a new lanthanide-dependent methylotrophic species of Methylophilaceae.</title>
        <authorList>
            <person name="Lv H."/>
            <person name="Sahin N."/>
            <person name="Tani A."/>
        </authorList>
    </citation>
    <scope>NUCLEOTIDE SEQUENCE [LARGE SCALE GENOMIC DNA]</scope>
    <source>
        <strain evidence="8 9">La2-4</strain>
    </source>
</reference>
<dbReference type="EMBL" id="BDOQ01000007">
    <property type="protein sequence ID" value="GBG14387.1"/>
    <property type="molecule type" value="Genomic_DNA"/>
</dbReference>
<dbReference type="Gene3D" id="3.30.420.10">
    <property type="entry name" value="Ribonuclease H-like superfamily/Ribonuclease H"/>
    <property type="match status" value="1"/>
</dbReference>
<comment type="caution">
    <text evidence="8">The sequence shown here is derived from an EMBL/GenBank/DDBJ whole genome shotgun (WGS) entry which is preliminary data.</text>
</comment>
<sequence length="946" mass="104526">MVETRLAAKAKHKPLALPDQLGFGFEVCDAQGNRPEFLSDKDEVYAALDLIGQAQWASVDVETTGLTDASSPVVIDMQNWKQGASSRVRMRTIQVRVPTVRGRKGPRIEFAFDCDKMGPALTQEVAQCILSRRIFIAHNAGFDLYWLRLAQGRTVMPAIVVDTMLMVRLLNPKLVLKRAELVSSIKHNTEIVTATEVEQAAWKSLITGASGGSLADVVLAMFGVVVDKSFQKPTNWTGLLSFGHYDYAIDDVVWADRILCELLGLDAEGDLYQAYLGQRARKATVRLVEPQVPELVLLREHGMPLNTSVGNKYVRTKRIELSMKVSELIALEPTLETYREALSDPDAGLDDDLKKCLAAAFEKRGVVLRRTAATGAPQVGEKDLRACRAIQIEESRPLFNAWVAVCRAKKTSNMALEVVGFAERSADGRVRALLSHGPVTGRLAASEPNVQQWPRDQLFRAMCMAYTKPGCEFMDVLVTVWNQPLIAKAADRDVSIGEVVRVESAWLAGLYATDKITVLATEENQAVLAAATGKTVKVGALVSTEFSSFAGAHKASAERKEFGAAIEAQFTHRIVASDFGALDVRVGAALCVRAQRDMLAAARGHVVPGGTQPPENVLAAITTIARLLGLPDAEAALKSEAARFKKEVTRLDERMENLKRQLDDGGIQRNKYYKLRGEVKDELLAARLGYRLAQCMSYAVARGETDYSALRDAFVADIDIHTFTGMKLAGRDPMKEFEGLTPSDRKNYEKKLKKELGPKRQQGKIANLSLLYGMADAGFQEAAARGYDEHWTLDEAGDIRDLWMDAYPEVELWHLWTECLQAGIVYLPDGTKEKPVRTGWWMARTLAEREIVAFGLNAALSYQDQSSGADILGMIMHRLNVEYPDIFDCAINQVHDEVVFCLDEDKFKAHLEIIEMVMVEEANKLTMPYGVPCAVSPATGVLWIKD</sequence>
<gene>
    <name evidence="8" type="ORF">NMK_1986</name>
</gene>
<evidence type="ECO:0000256" key="6">
    <source>
        <dbReference type="SAM" id="Coils"/>
    </source>
</evidence>
<dbReference type="Pfam" id="PF00476">
    <property type="entry name" value="DNA_pol_A"/>
    <property type="match status" value="1"/>
</dbReference>
<proteinExistence type="inferred from homology"/>
<comment type="subunit">
    <text evidence="2">Single-chain monomer with multiple functions.</text>
</comment>
<dbReference type="Proteomes" id="UP000245081">
    <property type="component" value="Unassembled WGS sequence"/>
</dbReference>
<dbReference type="SUPFAM" id="SSF53098">
    <property type="entry name" value="Ribonuclease H-like"/>
    <property type="match status" value="1"/>
</dbReference>
<name>A0A2R5F865_9PROT</name>
<evidence type="ECO:0000313" key="8">
    <source>
        <dbReference type="EMBL" id="GBG14387.1"/>
    </source>
</evidence>
<dbReference type="PANTHER" id="PTHR10133">
    <property type="entry name" value="DNA POLYMERASE I"/>
    <property type="match status" value="1"/>
</dbReference>
<dbReference type="GO" id="GO:0006261">
    <property type="term" value="P:DNA-templated DNA replication"/>
    <property type="evidence" value="ECO:0007669"/>
    <property type="project" value="InterPro"/>
</dbReference>
<dbReference type="GO" id="GO:0003887">
    <property type="term" value="F:DNA-directed DNA polymerase activity"/>
    <property type="evidence" value="ECO:0007669"/>
    <property type="project" value="UniProtKB-EC"/>
</dbReference>
<dbReference type="AlphaFoldDB" id="A0A2R5F865"/>
<evidence type="ECO:0000313" key="9">
    <source>
        <dbReference type="Proteomes" id="UP000245081"/>
    </source>
</evidence>
<dbReference type="GO" id="GO:0003677">
    <property type="term" value="F:DNA binding"/>
    <property type="evidence" value="ECO:0007669"/>
    <property type="project" value="InterPro"/>
</dbReference>
<evidence type="ECO:0000256" key="4">
    <source>
        <dbReference type="ARBA" id="ARBA00022705"/>
    </source>
</evidence>
<protein>
    <recommendedName>
        <fullName evidence="3">DNA-directed DNA polymerase</fullName>
        <ecNumber evidence="3">2.7.7.7</ecNumber>
    </recommendedName>
</protein>
<evidence type="ECO:0000256" key="1">
    <source>
        <dbReference type="ARBA" id="ARBA00007705"/>
    </source>
</evidence>
<comment type="similarity">
    <text evidence="1">Belongs to the DNA polymerase type-A family.</text>
</comment>
<evidence type="ECO:0000256" key="3">
    <source>
        <dbReference type="ARBA" id="ARBA00012417"/>
    </source>
</evidence>
<evidence type="ECO:0000256" key="2">
    <source>
        <dbReference type="ARBA" id="ARBA00011541"/>
    </source>
</evidence>
<organism evidence="8 9">
    <name type="scientific">Novimethylophilus kurashikiensis</name>
    <dbReference type="NCBI Taxonomy" id="1825523"/>
    <lineage>
        <taxon>Bacteria</taxon>
        <taxon>Pseudomonadati</taxon>
        <taxon>Pseudomonadota</taxon>
        <taxon>Betaproteobacteria</taxon>
        <taxon>Nitrosomonadales</taxon>
        <taxon>Methylophilaceae</taxon>
        <taxon>Novimethylophilus</taxon>
    </lineage>
</organism>